<reference evidence="3" key="1">
    <citation type="submission" date="2017-06" db="EMBL/GenBank/DDBJ databases">
        <authorList>
            <person name="Varghese N."/>
            <person name="Submissions S."/>
        </authorList>
    </citation>
    <scope>NUCLEOTIDE SEQUENCE [LARGE SCALE GENOMIC DNA]</scope>
    <source>
        <strain evidence="3">JCM 23211</strain>
    </source>
</reference>
<feature type="domain" description="DUF7064" evidence="1">
    <location>
        <begin position="181"/>
        <end position="300"/>
    </location>
</feature>
<accession>A0A239K4N0</accession>
<dbReference type="RefSeq" id="WP_089248266.1">
    <property type="nucleotide sequence ID" value="NZ_FZOW01000009.1"/>
</dbReference>
<dbReference type="InterPro" id="IPR055492">
    <property type="entry name" value="DUF7064"/>
</dbReference>
<keyword evidence="3" id="KW-1185">Reference proteome</keyword>
<gene>
    <name evidence="2" type="ORF">SAMN05421642_109244</name>
</gene>
<dbReference type="Proteomes" id="UP000198327">
    <property type="component" value="Unassembled WGS sequence"/>
</dbReference>
<proteinExistence type="predicted"/>
<dbReference type="OrthoDB" id="115252at2"/>
<evidence type="ECO:0000313" key="3">
    <source>
        <dbReference type="Proteomes" id="UP000198327"/>
    </source>
</evidence>
<protein>
    <recommendedName>
        <fullName evidence="1">DUF7064 domain-containing protein</fullName>
    </recommendedName>
</protein>
<dbReference type="SUPFAM" id="SSF159245">
    <property type="entry name" value="AttH-like"/>
    <property type="match status" value="1"/>
</dbReference>
<dbReference type="EMBL" id="FZOW01000009">
    <property type="protein sequence ID" value="SNT12910.1"/>
    <property type="molecule type" value="Genomic_DNA"/>
</dbReference>
<evidence type="ECO:0000313" key="2">
    <source>
        <dbReference type="EMBL" id="SNT12910.1"/>
    </source>
</evidence>
<evidence type="ECO:0000259" key="1">
    <source>
        <dbReference type="Pfam" id="PF23212"/>
    </source>
</evidence>
<dbReference type="Pfam" id="PF23212">
    <property type="entry name" value="DUF7064"/>
    <property type="match status" value="1"/>
</dbReference>
<organism evidence="2 3">
    <name type="scientific">Rhodococcoides kyotonense</name>
    <dbReference type="NCBI Taxonomy" id="398843"/>
    <lineage>
        <taxon>Bacteria</taxon>
        <taxon>Bacillati</taxon>
        <taxon>Actinomycetota</taxon>
        <taxon>Actinomycetes</taxon>
        <taxon>Mycobacteriales</taxon>
        <taxon>Nocardiaceae</taxon>
        <taxon>Rhodococcoides</taxon>
    </lineage>
</organism>
<dbReference type="AlphaFoldDB" id="A0A239K4N0"/>
<sequence>MGIRLLDHGYERRHIFFDGSAHPDVRESLAYLLPLPQLKMGVIFYTWVHALGENGKGRAGSAAIVFGEGVGETVFEVHDHIGVPDEMSFDDWRVGPARLSLSDDMMKSSIGFEGKRVSFDYDWVGENPSFGFGVNRNGCPQWLAWDRTEQGGHVVGSITVDGVRHEIDGLAHRDHSWGMRDWGGATHWKWWNILTEAGTAIHAMELQYFGKTTLHGYVQKDGVIATILDMDADITFDERFVHTGISATIHDDEGRTTEVTCRQGGDLQWPVSPRLWIHEAAMHTTVDGVDGVGYLECAWSPEYIAHHRTDGVGVGERTELTLDHD</sequence>
<name>A0A239K4N0_9NOCA</name>